<name>A0A923MG94_9FIRM</name>
<dbReference type="Proteomes" id="UP000620327">
    <property type="component" value="Unassembled WGS sequence"/>
</dbReference>
<evidence type="ECO:0000313" key="2">
    <source>
        <dbReference type="Proteomes" id="UP000620327"/>
    </source>
</evidence>
<comment type="caution">
    <text evidence="1">The sequence shown here is derived from an EMBL/GenBank/DDBJ whole genome shotgun (WGS) entry which is preliminary data.</text>
</comment>
<proteinExistence type="predicted"/>
<protein>
    <submittedName>
        <fullName evidence="1">Uncharacterized protein</fullName>
    </submittedName>
</protein>
<dbReference type="RefSeq" id="WP_187013410.1">
    <property type="nucleotide sequence ID" value="NZ_JACOQI010000001.1"/>
</dbReference>
<reference evidence="1" key="1">
    <citation type="submission" date="2020-08" db="EMBL/GenBank/DDBJ databases">
        <title>Genome public.</title>
        <authorList>
            <person name="Liu C."/>
            <person name="Sun Q."/>
        </authorList>
    </citation>
    <scope>NUCLEOTIDE SEQUENCE</scope>
    <source>
        <strain evidence="1">BX15</strain>
    </source>
</reference>
<sequence length="222" mass="26414">MSRSLSNKDAGFRNKQERAEYFLLDERRLRQTKVTDLDRKLWEKVIQFSDFFEDMLFTPGTITYPFLECKISDDNGNEIAPTAVLPVGLHNFNYNSFYYRVREMTPPYMACFNKANYSLKVDPRHIDDDYVILHEMIHMHEFVLEIYPTYYHDAILYSLYHDLRSKIEDLDRRMERQGHIVMQEELAQFGGVHDLLFLLKSFDLDLRMNYPLGTVFGYGMAD</sequence>
<dbReference type="AlphaFoldDB" id="A0A923MG94"/>
<dbReference type="EMBL" id="JACOQI010000001">
    <property type="protein sequence ID" value="MBC5769018.1"/>
    <property type="molecule type" value="Genomic_DNA"/>
</dbReference>
<gene>
    <name evidence="1" type="ORF">H8Z83_01465</name>
</gene>
<evidence type="ECO:0000313" key="1">
    <source>
        <dbReference type="EMBL" id="MBC5769018.1"/>
    </source>
</evidence>
<keyword evidence="2" id="KW-1185">Reference proteome</keyword>
<accession>A0A923MG94</accession>
<organism evidence="1 2">
    <name type="scientific">Dysosmobacter segnis</name>
    <dbReference type="NCBI Taxonomy" id="2763042"/>
    <lineage>
        <taxon>Bacteria</taxon>
        <taxon>Bacillati</taxon>
        <taxon>Bacillota</taxon>
        <taxon>Clostridia</taxon>
        <taxon>Eubacteriales</taxon>
        <taxon>Oscillospiraceae</taxon>
        <taxon>Dysosmobacter</taxon>
    </lineage>
</organism>